<evidence type="ECO:0000313" key="10">
    <source>
        <dbReference type="Proteomes" id="UP000026962"/>
    </source>
</evidence>
<evidence type="ECO:0000313" key="9">
    <source>
        <dbReference type="EnsemblPlants" id="OPUNC01G33840.1"/>
    </source>
</evidence>
<evidence type="ECO:0000256" key="2">
    <source>
        <dbReference type="ARBA" id="ARBA00022729"/>
    </source>
</evidence>
<dbReference type="InterPro" id="IPR001360">
    <property type="entry name" value="Glyco_hydro_1"/>
</dbReference>
<reference evidence="9" key="1">
    <citation type="submission" date="2015-04" db="UniProtKB">
        <authorList>
            <consortium name="EnsemblPlants"/>
        </authorList>
    </citation>
    <scope>IDENTIFICATION</scope>
</reference>
<dbReference type="GO" id="GO:0008422">
    <property type="term" value="F:beta-glucosidase activity"/>
    <property type="evidence" value="ECO:0007669"/>
    <property type="project" value="UniProtKB-ARBA"/>
</dbReference>
<organism evidence="9">
    <name type="scientific">Oryza punctata</name>
    <name type="common">Red rice</name>
    <dbReference type="NCBI Taxonomy" id="4537"/>
    <lineage>
        <taxon>Eukaryota</taxon>
        <taxon>Viridiplantae</taxon>
        <taxon>Streptophyta</taxon>
        <taxon>Embryophyta</taxon>
        <taxon>Tracheophyta</taxon>
        <taxon>Spermatophyta</taxon>
        <taxon>Magnoliopsida</taxon>
        <taxon>Liliopsida</taxon>
        <taxon>Poales</taxon>
        <taxon>Poaceae</taxon>
        <taxon>BOP clade</taxon>
        <taxon>Oryzoideae</taxon>
        <taxon>Oryzeae</taxon>
        <taxon>Oryzinae</taxon>
        <taxon>Oryza</taxon>
    </lineage>
</organism>
<evidence type="ECO:0000256" key="3">
    <source>
        <dbReference type="ARBA" id="ARBA00022801"/>
    </source>
</evidence>
<evidence type="ECO:0000256" key="5">
    <source>
        <dbReference type="ARBA" id="ARBA00023180"/>
    </source>
</evidence>
<evidence type="ECO:0000256" key="7">
    <source>
        <dbReference type="SAM" id="MobiDB-lite"/>
    </source>
</evidence>
<feature type="region of interest" description="Disordered" evidence="7">
    <location>
        <begin position="548"/>
        <end position="570"/>
    </location>
</feature>
<comment type="similarity">
    <text evidence="1 6">Belongs to the glycosyl hydrolase 1 family.</text>
</comment>
<dbReference type="Gramene" id="OPUNC01G33840.1">
    <property type="protein sequence ID" value="OPUNC01G33840.1"/>
    <property type="gene ID" value="OPUNC01G33840"/>
</dbReference>
<dbReference type="InterPro" id="IPR033132">
    <property type="entry name" value="GH_1_N_CS"/>
</dbReference>
<dbReference type="eggNOG" id="KOG0626">
    <property type="taxonomic scope" value="Eukaryota"/>
</dbReference>
<keyword evidence="2 8" id="KW-0732">Signal</keyword>
<dbReference type="STRING" id="4537.A0A0E0JQ63"/>
<dbReference type="InterPro" id="IPR017853">
    <property type="entry name" value="GH"/>
</dbReference>
<feature type="chain" id="PRO_5002364555" evidence="8">
    <location>
        <begin position="27"/>
        <end position="707"/>
    </location>
</feature>
<protein>
    <submittedName>
        <fullName evidence="9">Uncharacterized protein</fullName>
    </submittedName>
</protein>
<proteinExistence type="inferred from homology"/>
<reference evidence="9" key="2">
    <citation type="submission" date="2018-05" db="EMBL/GenBank/DDBJ databases">
        <title>OpunRS2 (Oryza punctata Reference Sequence Version 2).</title>
        <authorList>
            <person name="Zhang J."/>
            <person name="Kudrna D."/>
            <person name="Lee S."/>
            <person name="Talag J."/>
            <person name="Welchert J."/>
            <person name="Wing R.A."/>
        </authorList>
    </citation>
    <scope>NUCLEOTIDE SEQUENCE [LARGE SCALE GENOMIC DNA]</scope>
</reference>
<feature type="compositionally biased region" description="Polar residues" evidence="7">
    <location>
        <begin position="556"/>
        <end position="568"/>
    </location>
</feature>
<name>A0A0E0JQ63_ORYPU</name>
<dbReference type="AlphaFoldDB" id="A0A0E0JQ63"/>
<evidence type="ECO:0000256" key="6">
    <source>
        <dbReference type="RuleBase" id="RU003690"/>
    </source>
</evidence>
<dbReference type="Gene3D" id="3.20.20.80">
    <property type="entry name" value="Glycosidases"/>
    <property type="match status" value="3"/>
</dbReference>
<evidence type="ECO:0000256" key="8">
    <source>
        <dbReference type="SAM" id="SignalP"/>
    </source>
</evidence>
<evidence type="ECO:0000256" key="1">
    <source>
        <dbReference type="ARBA" id="ARBA00010838"/>
    </source>
</evidence>
<dbReference type="EnsemblPlants" id="OPUNC01G33840.1">
    <property type="protein sequence ID" value="OPUNC01G33840.1"/>
    <property type="gene ID" value="OPUNC01G33840"/>
</dbReference>
<dbReference type="Pfam" id="PF00232">
    <property type="entry name" value="Glyco_hydro_1"/>
    <property type="match status" value="3"/>
</dbReference>
<keyword evidence="10" id="KW-1185">Reference proteome</keyword>
<keyword evidence="4" id="KW-1015">Disulfide bond</keyword>
<keyword evidence="3" id="KW-0378">Hydrolase</keyword>
<dbReference type="GO" id="GO:0005975">
    <property type="term" value="P:carbohydrate metabolic process"/>
    <property type="evidence" value="ECO:0007669"/>
    <property type="project" value="InterPro"/>
</dbReference>
<keyword evidence="5" id="KW-0325">Glycoprotein</keyword>
<dbReference type="FunFam" id="3.20.20.80:FF:000020">
    <property type="entry name" value="Beta-glucosidase 12"/>
    <property type="match status" value="1"/>
</dbReference>
<accession>A0A0E0JQ63</accession>
<feature type="signal peptide" evidence="8">
    <location>
        <begin position="1"/>
        <end position="26"/>
    </location>
</feature>
<dbReference type="Proteomes" id="UP000026962">
    <property type="component" value="Chromosome 1"/>
</dbReference>
<evidence type="ECO:0000256" key="4">
    <source>
        <dbReference type="ARBA" id="ARBA00023157"/>
    </source>
</evidence>
<dbReference type="PANTHER" id="PTHR10353">
    <property type="entry name" value="GLYCOSYL HYDROLASE"/>
    <property type="match status" value="1"/>
</dbReference>
<dbReference type="GO" id="GO:0004565">
    <property type="term" value="F:beta-galactosidase activity"/>
    <property type="evidence" value="ECO:0007669"/>
    <property type="project" value="UniProtKB-ARBA"/>
</dbReference>
<dbReference type="OMA" id="RRKFWKA"/>
<dbReference type="PANTHER" id="PTHR10353:SF335">
    <property type="entry name" value="BETA-GLUCOSIDASE 2"/>
    <property type="match status" value="1"/>
</dbReference>
<sequence>MAAAAAAAAAFFCAMLFISVQHGVLGYTRSDFPADFVFGAATSAYQYEGAAAEDGRGASIWDTFTHAGKMKDKSTGDVASDGYHKYKGDVKLMAETGLEAYRFSISWSRLIPNGRGAVNQQGLKYYNNIIDELTKRGIQVHVMLYHLDLPQALEDEYDGWLSPRIVEDFTAYADVCFREFGDRVLHWTTLAEPNVAALGAYDTGEFAPGRCSDPFGVTKCTVGNSSVEPYIAAHNMILTHAAVVRLYREKYQTLQKGIVGINIISLWSYPLSDSTADLQAAQRYKDFTYGCKVQTELVKGALDFIGINHYYSLYHGVLGYTRSDFPADFVFGAATSAYQYEGAAAEDGRGASIWDTFTHAGKMKDKSTGDVASDGYHKYKGDVKLMAETGLEAYRFSISWSRLIPNGRGAVNQQGLKYYNNIIDELTKRGIQVHVMLYHLDLPQALEDEYDGWLSPRIVEFGDRVLHWTTLAEPNVAALGAYDTGEFAPGRCSDPFGVTKCTVGNSSVEPYIAAHNMILTHAAVVRLYREKYQIPLQICKQLKDTRISRTDASKTDPPSGQQAPTQSLDDPHGLQLMLQYLKESYADLPIYVQENGKYSFPRVKALLPVFSGKASSNDSLDDTDRVDYIKGYIEGVLNATRNGVNARGYFAWSFVDMFELLAGYQARYGLYRVDFDDEALPRRAKRSARWYRDFLKSKRQQLQIAQQ</sequence>
<dbReference type="PROSITE" id="PS00653">
    <property type="entry name" value="GLYCOSYL_HYDROL_F1_2"/>
    <property type="match status" value="2"/>
</dbReference>
<dbReference type="PRINTS" id="PR00131">
    <property type="entry name" value="GLHYDRLASE1"/>
</dbReference>
<dbReference type="SUPFAM" id="SSF51445">
    <property type="entry name" value="(Trans)glycosidases"/>
    <property type="match status" value="2"/>
</dbReference>
<dbReference type="GO" id="GO:0033907">
    <property type="term" value="F:beta-D-fucosidase activity"/>
    <property type="evidence" value="ECO:0007669"/>
    <property type="project" value="UniProtKB-ARBA"/>
</dbReference>